<feature type="signal peptide" evidence="2">
    <location>
        <begin position="1"/>
        <end position="21"/>
    </location>
</feature>
<sequence length="770" mass="86261">MKKTIILFVFLLIAVGPSAMSQLSFEAHDDYGQLYDILFDSNQENTLYARTVGNHIVKSSDSGDTWQILYSDPMVQYCTLKDLRLINNSESLSFIVKAEGTAYNKVVVLNLTDGTVQKEYNVPNPQESDILIASYDIYSPNNDIALLHTTYTINFGFTNEVFLTLDGGATWRSIYFSPDYRDISINNVAISPNNPDKLFLMRGVSPGSDMGGLFVSEDGGTTWDEKIPGNTYSAIAFNPDNSNDILLGTFYGYGTHQENLYRSQDGGDTWNVVPLTYTSMSNDNINFIKFNPTNPANIVVLEENEIIVTQDDGLTWEHQVYTAIDPEDYYYGLSVSFNPFEANDVIITTDFYPFRSLDGGITLSKLSNRFVNSTGRIDAHFESGGNHLYYGLRNGFIHKDLDSNSETGYRMRPLNNTFGATTFPYADVEVEGRIFNSSRFGMNSVLEMSTDHGANYISLYSSMMFLNIYTLATDPSNTDLIWFSFGEMAYKVDVTDVSMPIITEVNLPSTNLLYGIIIDPMDSDRITITQGTAVYSSTDGGATWENTSSGLETLVEGQDMILDAKRNPLDPNEYLLATTKGIYLSTNKGQNWVRTFEEFVDKVDFSNITSGHIVARNHYSDGFLYPRANSRIIYSTDAGQNWEVISGEALEYINSSSSIVRFYEDNADVFYGTFDTGLVRYNIDLSTLDVAQSQLKDAIAIYPNPVSTNLWISAADLQIEDVKIYTIKGQLVIQVSENMEQIDISSLTSGVYLIKIETAKQTFFKRLLKK</sequence>
<keyword evidence="1 2" id="KW-0732">Signal</keyword>
<dbReference type="InterPro" id="IPR015943">
    <property type="entry name" value="WD40/YVTN_repeat-like_dom_sf"/>
</dbReference>
<evidence type="ECO:0000256" key="1">
    <source>
        <dbReference type="ARBA" id="ARBA00022729"/>
    </source>
</evidence>
<dbReference type="PANTHER" id="PTHR43739">
    <property type="entry name" value="XYLOGLUCANASE (EUROFUNG)"/>
    <property type="match status" value="1"/>
</dbReference>
<dbReference type="Proteomes" id="UP000070138">
    <property type="component" value="Unassembled WGS sequence"/>
</dbReference>
<organism evidence="4 5">
    <name type="scientific">Aequorivita aquimaris</name>
    <dbReference type="NCBI Taxonomy" id="1548749"/>
    <lineage>
        <taxon>Bacteria</taxon>
        <taxon>Pseudomonadati</taxon>
        <taxon>Bacteroidota</taxon>
        <taxon>Flavobacteriia</taxon>
        <taxon>Flavobacteriales</taxon>
        <taxon>Flavobacteriaceae</taxon>
        <taxon>Aequorivita</taxon>
    </lineage>
</organism>
<dbReference type="AlphaFoldDB" id="A0A137RI10"/>
<dbReference type="Gene3D" id="2.130.10.10">
    <property type="entry name" value="YVTN repeat-like/Quinoprotein amine dehydrogenase"/>
    <property type="match status" value="3"/>
</dbReference>
<dbReference type="InterPro" id="IPR026444">
    <property type="entry name" value="Secre_tail"/>
</dbReference>
<protein>
    <recommendedName>
        <fullName evidence="3">Secretion system C-terminal sorting domain-containing protein</fullName>
    </recommendedName>
</protein>
<dbReference type="CDD" id="cd15482">
    <property type="entry name" value="Sialidase_non-viral"/>
    <property type="match status" value="1"/>
</dbReference>
<gene>
    <name evidence="4" type="ORF">LS48_08580</name>
</gene>
<feature type="chain" id="PRO_5007479720" description="Secretion system C-terminal sorting domain-containing protein" evidence="2">
    <location>
        <begin position="22"/>
        <end position="770"/>
    </location>
</feature>
<evidence type="ECO:0000313" key="5">
    <source>
        <dbReference type="Proteomes" id="UP000070138"/>
    </source>
</evidence>
<dbReference type="OrthoDB" id="9757947at2"/>
<dbReference type="RefSeq" id="WP_062621990.1">
    <property type="nucleotide sequence ID" value="NZ_JRWG01000004.1"/>
</dbReference>
<keyword evidence="5" id="KW-1185">Reference proteome</keyword>
<evidence type="ECO:0000313" key="4">
    <source>
        <dbReference type="EMBL" id="KXN99111.1"/>
    </source>
</evidence>
<dbReference type="STRING" id="1548749.LS48_08580"/>
<dbReference type="Pfam" id="PF18962">
    <property type="entry name" value="Por_Secre_tail"/>
    <property type="match status" value="1"/>
</dbReference>
<reference evidence="5" key="1">
    <citation type="submission" date="2014-10" db="EMBL/GenBank/DDBJ databases">
        <title>Genome sequencing of Vitellibacter sp. D-24.</title>
        <authorList>
            <person name="Thevarajoo S."/>
            <person name="Selvaratnam C."/>
            <person name="Goh K.M."/>
            <person name="Chong C.S."/>
        </authorList>
    </citation>
    <scope>NUCLEOTIDE SEQUENCE [LARGE SCALE GENOMIC DNA]</scope>
    <source>
        <strain evidence="5">D-24</strain>
    </source>
</reference>
<comment type="caution">
    <text evidence="4">The sequence shown here is derived from an EMBL/GenBank/DDBJ whole genome shotgun (WGS) entry which is preliminary data.</text>
</comment>
<dbReference type="EMBL" id="JRWG01000004">
    <property type="protein sequence ID" value="KXN99111.1"/>
    <property type="molecule type" value="Genomic_DNA"/>
</dbReference>
<proteinExistence type="predicted"/>
<accession>A0A137RI10</accession>
<feature type="domain" description="Secretion system C-terminal sorting" evidence="3">
    <location>
        <begin position="701"/>
        <end position="767"/>
    </location>
</feature>
<name>A0A137RI10_9FLAO</name>
<reference evidence="4 5" key="2">
    <citation type="journal article" date="2016" name="Int. J. Syst. Evol. Microbiol.">
        <title>Vitellibacter aquimaris sp. nov., a marine bacterium isolated from seawater.</title>
        <authorList>
            <person name="Thevarajoo S."/>
            <person name="Selvaratnam C."/>
            <person name="Goh K.M."/>
            <person name="Hong K.W."/>
            <person name="Chan X.Y."/>
            <person name="Chan K.G."/>
            <person name="Chong C.S."/>
        </authorList>
    </citation>
    <scope>NUCLEOTIDE SEQUENCE [LARGE SCALE GENOMIC DNA]</scope>
    <source>
        <strain evidence="4 5">D-24</strain>
    </source>
</reference>
<evidence type="ECO:0000256" key="2">
    <source>
        <dbReference type="SAM" id="SignalP"/>
    </source>
</evidence>
<dbReference type="SUPFAM" id="SSF110296">
    <property type="entry name" value="Oligoxyloglucan reducing end-specific cellobiohydrolase"/>
    <property type="match status" value="2"/>
</dbReference>
<evidence type="ECO:0000259" key="3">
    <source>
        <dbReference type="Pfam" id="PF18962"/>
    </source>
</evidence>
<dbReference type="NCBIfam" id="TIGR04183">
    <property type="entry name" value="Por_Secre_tail"/>
    <property type="match status" value="1"/>
</dbReference>
<dbReference type="PANTHER" id="PTHR43739:SF5">
    <property type="entry name" value="EXO-ALPHA-SIALIDASE"/>
    <property type="match status" value="1"/>
</dbReference>
<dbReference type="GO" id="GO:0010411">
    <property type="term" value="P:xyloglucan metabolic process"/>
    <property type="evidence" value="ECO:0007669"/>
    <property type="project" value="TreeGrafter"/>
</dbReference>
<dbReference type="InterPro" id="IPR052025">
    <property type="entry name" value="Xyloglucanase_GH74"/>
</dbReference>